<dbReference type="EMBL" id="JACIDX010000016">
    <property type="protein sequence ID" value="MBB3956729.1"/>
    <property type="molecule type" value="Genomic_DNA"/>
</dbReference>
<reference evidence="2 3" key="1">
    <citation type="submission" date="2020-08" db="EMBL/GenBank/DDBJ databases">
        <title>Genomic Encyclopedia of Type Strains, Phase IV (KMG-IV): sequencing the most valuable type-strain genomes for metagenomic binning, comparative biology and taxonomic classification.</title>
        <authorList>
            <person name="Goeker M."/>
        </authorList>
    </citation>
    <scope>NUCLEOTIDE SEQUENCE [LARGE SCALE GENOMIC DNA]</scope>
    <source>
        <strain evidence="2 3">DSM 27057</strain>
    </source>
</reference>
<keyword evidence="3" id="KW-1185">Reference proteome</keyword>
<feature type="compositionally biased region" description="Polar residues" evidence="1">
    <location>
        <begin position="46"/>
        <end position="55"/>
    </location>
</feature>
<comment type="caution">
    <text evidence="2">The sequence shown here is derived from an EMBL/GenBank/DDBJ whole genome shotgun (WGS) entry which is preliminary data.</text>
</comment>
<proteinExistence type="predicted"/>
<dbReference type="RefSeq" id="WP_183627593.1">
    <property type="nucleotide sequence ID" value="NZ_JACIDX010000016.1"/>
</dbReference>
<sequence length="67" mass="6906">MTAGVSPVSPVVHGTPASRTVYEATPLTPAVEKATAMTKAEPPSVTDPSQTTPRQPNDGFTGFSTYA</sequence>
<dbReference type="Proteomes" id="UP000548867">
    <property type="component" value="Unassembled WGS sequence"/>
</dbReference>
<evidence type="ECO:0000313" key="3">
    <source>
        <dbReference type="Proteomes" id="UP000548867"/>
    </source>
</evidence>
<evidence type="ECO:0000256" key="1">
    <source>
        <dbReference type="SAM" id="MobiDB-lite"/>
    </source>
</evidence>
<protein>
    <submittedName>
        <fullName evidence="2">Uncharacterized protein</fullName>
    </submittedName>
</protein>
<gene>
    <name evidence="2" type="ORF">GGR38_003695</name>
</gene>
<evidence type="ECO:0000313" key="2">
    <source>
        <dbReference type="EMBL" id="MBB3956729.1"/>
    </source>
</evidence>
<feature type="region of interest" description="Disordered" evidence="1">
    <location>
        <begin position="1"/>
        <end position="67"/>
    </location>
</feature>
<dbReference type="AlphaFoldDB" id="A0A7W6CHR4"/>
<organism evidence="2 3">
    <name type="scientific">Novosphingobium sediminicola</name>
    <dbReference type="NCBI Taxonomy" id="563162"/>
    <lineage>
        <taxon>Bacteria</taxon>
        <taxon>Pseudomonadati</taxon>
        <taxon>Pseudomonadota</taxon>
        <taxon>Alphaproteobacteria</taxon>
        <taxon>Sphingomonadales</taxon>
        <taxon>Sphingomonadaceae</taxon>
        <taxon>Novosphingobium</taxon>
    </lineage>
</organism>
<name>A0A7W6CHR4_9SPHN</name>
<accession>A0A7W6CHR4</accession>